<dbReference type="AlphaFoldDB" id="A0A3S4W5B4"/>
<dbReference type="RefSeq" id="WP_061787260.1">
    <property type="nucleotide sequence ID" value="NZ_CAURRE010000033.1"/>
</dbReference>
<sequence>MPEQKRTTETRYLSGQGEVEWSQLRKEAGELTCAWADYEGFHIGPCPDEAPPYSHIWGWSRDGEVLLRGRIDAGRVIAGWLRKTPGGGKKEKEVPTVTRQVITWKPDHERLKINFTGEKANWPEKMQSVEVLGENPVTFIKEEKERS</sequence>
<reference evidence="1 2" key="1">
    <citation type="submission" date="2018-12" db="EMBL/GenBank/DDBJ databases">
        <authorList>
            <consortium name="Pathogen Informatics"/>
        </authorList>
    </citation>
    <scope>NUCLEOTIDE SEQUENCE [LARGE SCALE GENOMIC DNA]</scope>
    <source>
        <strain evidence="1 2">NCTC12967</strain>
    </source>
</reference>
<dbReference type="EMBL" id="LR134406">
    <property type="protein sequence ID" value="VEH69080.1"/>
    <property type="molecule type" value="Genomic_DNA"/>
</dbReference>
<protein>
    <submittedName>
        <fullName evidence="1">Uncharacterized protein</fullName>
    </submittedName>
</protein>
<organism evidence="1 2">
    <name type="scientific">Arachnia propionica</name>
    <dbReference type="NCBI Taxonomy" id="1750"/>
    <lineage>
        <taxon>Bacteria</taxon>
        <taxon>Bacillati</taxon>
        <taxon>Actinomycetota</taxon>
        <taxon>Actinomycetes</taxon>
        <taxon>Propionibacteriales</taxon>
        <taxon>Propionibacteriaceae</taxon>
        <taxon>Arachnia</taxon>
    </lineage>
</organism>
<dbReference type="GeneID" id="64405841"/>
<keyword evidence="2" id="KW-1185">Reference proteome</keyword>
<accession>A0A3S4W5B4</accession>
<dbReference type="Proteomes" id="UP000273044">
    <property type="component" value="Chromosome"/>
</dbReference>
<gene>
    <name evidence="1" type="ORF">NCTC12967_00344</name>
</gene>
<proteinExistence type="predicted"/>
<evidence type="ECO:0000313" key="2">
    <source>
        <dbReference type="Proteomes" id="UP000273044"/>
    </source>
</evidence>
<name>A0A3S4W5B4_9ACTN</name>
<evidence type="ECO:0000313" key="1">
    <source>
        <dbReference type="EMBL" id="VEH69080.1"/>
    </source>
</evidence>